<evidence type="ECO:0000256" key="4">
    <source>
        <dbReference type="ARBA" id="ARBA00022679"/>
    </source>
</evidence>
<accession>A0A0G1MJJ4</accession>
<feature type="domain" description="Riboflavin kinase" evidence="8">
    <location>
        <begin position="28"/>
        <end position="151"/>
    </location>
</feature>
<dbReference type="GO" id="GO:0009231">
    <property type="term" value="P:riboflavin biosynthetic process"/>
    <property type="evidence" value="ECO:0007669"/>
    <property type="project" value="InterPro"/>
</dbReference>
<dbReference type="EC" id="2.7.1.26" evidence="1"/>
<dbReference type="InterPro" id="IPR015865">
    <property type="entry name" value="Riboflavin_kinase_bac/euk"/>
</dbReference>
<protein>
    <recommendedName>
        <fullName evidence="1">riboflavin kinase</fullName>
        <ecNumber evidence="1">2.7.1.26</ecNumber>
    </recommendedName>
</protein>
<dbReference type="Proteomes" id="UP000033999">
    <property type="component" value="Unassembled WGS sequence"/>
</dbReference>
<evidence type="ECO:0000256" key="2">
    <source>
        <dbReference type="ARBA" id="ARBA00022630"/>
    </source>
</evidence>
<evidence type="ECO:0000256" key="3">
    <source>
        <dbReference type="ARBA" id="ARBA00022643"/>
    </source>
</evidence>
<dbReference type="AlphaFoldDB" id="A0A0G1MJJ4"/>
<dbReference type="PANTHER" id="PTHR22749:SF6">
    <property type="entry name" value="RIBOFLAVIN KINASE"/>
    <property type="match status" value="1"/>
</dbReference>
<name>A0A0G1MJJ4_9BACT</name>
<keyword evidence="6" id="KW-0067">ATP-binding</keyword>
<evidence type="ECO:0000256" key="6">
    <source>
        <dbReference type="ARBA" id="ARBA00022840"/>
    </source>
</evidence>
<proteinExistence type="predicted"/>
<organism evidence="9 10">
    <name type="scientific">Candidatus Magasanikbacteria bacterium GW2011_GWA2_45_39</name>
    <dbReference type="NCBI Taxonomy" id="1619041"/>
    <lineage>
        <taxon>Bacteria</taxon>
        <taxon>Candidatus Magasanikiibacteriota</taxon>
    </lineage>
</organism>
<keyword evidence="5" id="KW-0547">Nucleotide-binding</keyword>
<comment type="catalytic activity">
    <reaction evidence="7">
        <text>riboflavin + ATP = FMN + ADP + H(+)</text>
        <dbReference type="Rhea" id="RHEA:14357"/>
        <dbReference type="ChEBI" id="CHEBI:15378"/>
        <dbReference type="ChEBI" id="CHEBI:30616"/>
        <dbReference type="ChEBI" id="CHEBI:57986"/>
        <dbReference type="ChEBI" id="CHEBI:58210"/>
        <dbReference type="ChEBI" id="CHEBI:456216"/>
        <dbReference type="EC" id="2.7.1.26"/>
    </reaction>
</comment>
<evidence type="ECO:0000256" key="1">
    <source>
        <dbReference type="ARBA" id="ARBA00012105"/>
    </source>
</evidence>
<dbReference type="Pfam" id="PF01687">
    <property type="entry name" value="Flavokinase"/>
    <property type="match status" value="1"/>
</dbReference>
<sequence length="152" mass="17161">MPMDRENDMKQTLSLATRKGKLCCSRQCLFHVTGLVQRGFGEARKIGFPTLNISYTLPRGKVFEAGVYAVEVNFDGCVYQAAACVGADWNTGQTPKFEVYLFDADGGFTWYDKIVEVSVLKRIRDLVRFDDAKDARSHVAQDVEDIKTFFAR</sequence>
<comment type="caution">
    <text evidence="9">The sequence shown here is derived from an EMBL/GenBank/DDBJ whole genome shotgun (WGS) entry which is preliminary data.</text>
</comment>
<gene>
    <name evidence="9" type="ORF">UX10_C0001G0021</name>
</gene>
<keyword evidence="2" id="KW-0285">Flavoprotein</keyword>
<evidence type="ECO:0000259" key="8">
    <source>
        <dbReference type="SMART" id="SM00904"/>
    </source>
</evidence>
<evidence type="ECO:0000313" key="10">
    <source>
        <dbReference type="Proteomes" id="UP000033999"/>
    </source>
</evidence>
<evidence type="ECO:0000256" key="5">
    <source>
        <dbReference type="ARBA" id="ARBA00022741"/>
    </source>
</evidence>
<dbReference type="EMBL" id="LCKX01000001">
    <property type="protein sequence ID" value="KKU08262.1"/>
    <property type="molecule type" value="Genomic_DNA"/>
</dbReference>
<keyword evidence="4" id="KW-0808">Transferase</keyword>
<dbReference type="GO" id="GO:0005524">
    <property type="term" value="F:ATP binding"/>
    <property type="evidence" value="ECO:0007669"/>
    <property type="project" value="UniProtKB-KW"/>
</dbReference>
<dbReference type="GO" id="GO:0009398">
    <property type="term" value="P:FMN biosynthetic process"/>
    <property type="evidence" value="ECO:0007669"/>
    <property type="project" value="TreeGrafter"/>
</dbReference>
<dbReference type="GO" id="GO:0008531">
    <property type="term" value="F:riboflavin kinase activity"/>
    <property type="evidence" value="ECO:0007669"/>
    <property type="project" value="UniProtKB-EC"/>
</dbReference>
<evidence type="ECO:0000313" key="9">
    <source>
        <dbReference type="EMBL" id="KKU08262.1"/>
    </source>
</evidence>
<dbReference type="InterPro" id="IPR023468">
    <property type="entry name" value="Riboflavin_kinase"/>
</dbReference>
<dbReference type="Gene3D" id="2.40.30.30">
    <property type="entry name" value="Riboflavin kinase-like"/>
    <property type="match status" value="1"/>
</dbReference>
<reference evidence="9 10" key="1">
    <citation type="journal article" date="2015" name="Nature">
        <title>rRNA introns, odd ribosomes, and small enigmatic genomes across a large radiation of phyla.</title>
        <authorList>
            <person name="Brown C.T."/>
            <person name="Hug L.A."/>
            <person name="Thomas B.C."/>
            <person name="Sharon I."/>
            <person name="Castelle C.J."/>
            <person name="Singh A."/>
            <person name="Wilkins M.J."/>
            <person name="Williams K.H."/>
            <person name="Banfield J.F."/>
        </authorList>
    </citation>
    <scope>NUCLEOTIDE SEQUENCE [LARGE SCALE GENOMIC DNA]</scope>
</reference>
<dbReference type="InterPro" id="IPR023465">
    <property type="entry name" value="Riboflavin_kinase_dom_sf"/>
</dbReference>
<evidence type="ECO:0000256" key="7">
    <source>
        <dbReference type="ARBA" id="ARBA00047880"/>
    </source>
</evidence>
<dbReference type="PANTHER" id="PTHR22749">
    <property type="entry name" value="RIBOFLAVIN KINASE/FMN ADENYLYLTRANSFERASE"/>
    <property type="match status" value="1"/>
</dbReference>
<dbReference type="SMART" id="SM00904">
    <property type="entry name" value="Flavokinase"/>
    <property type="match status" value="1"/>
</dbReference>
<dbReference type="SUPFAM" id="SSF82114">
    <property type="entry name" value="Riboflavin kinase-like"/>
    <property type="match status" value="1"/>
</dbReference>
<keyword evidence="3" id="KW-0288">FMN</keyword>